<name>A0A1G6H1V4_9GAMM</name>
<evidence type="ECO:0000256" key="1">
    <source>
        <dbReference type="ARBA" id="ARBA00004196"/>
    </source>
</evidence>
<dbReference type="PANTHER" id="PTHR35936">
    <property type="entry name" value="MEMBRANE-BOUND LYTIC MUREIN TRANSGLYCOSYLASE F"/>
    <property type="match status" value="1"/>
</dbReference>
<proteinExistence type="inferred from homology"/>
<gene>
    <name evidence="6" type="ORF">SAMN05421733_103136</name>
</gene>
<evidence type="ECO:0000313" key="7">
    <source>
        <dbReference type="Proteomes" id="UP000242501"/>
    </source>
</evidence>
<dbReference type="GO" id="GO:0030313">
    <property type="term" value="C:cell envelope"/>
    <property type="evidence" value="ECO:0007669"/>
    <property type="project" value="UniProtKB-SubCell"/>
</dbReference>
<dbReference type="Gene3D" id="3.40.190.10">
    <property type="entry name" value="Periplasmic binding protein-like II"/>
    <property type="match status" value="2"/>
</dbReference>
<feature type="domain" description="Solute-binding protein family 3/N-terminal" evidence="5">
    <location>
        <begin position="78"/>
        <end position="311"/>
    </location>
</feature>
<evidence type="ECO:0000259" key="5">
    <source>
        <dbReference type="SMART" id="SM00062"/>
    </source>
</evidence>
<dbReference type="RefSeq" id="WP_092747098.1">
    <property type="nucleotide sequence ID" value="NZ_FMYL01000003.1"/>
</dbReference>
<evidence type="ECO:0000256" key="2">
    <source>
        <dbReference type="ARBA" id="ARBA00010333"/>
    </source>
</evidence>
<dbReference type="Pfam" id="PF00497">
    <property type="entry name" value="SBP_bac_3"/>
    <property type="match status" value="1"/>
</dbReference>
<evidence type="ECO:0000313" key="6">
    <source>
        <dbReference type="EMBL" id="SDB87885.1"/>
    </source>
</evidence>
<protein>
    <submittedName>
        <fullName evidence="6">Amino acid ABC transporter substrate-binding protein, PAAT family</fullName>
    </submittedName>
</protein>
<dbReference type="InterPro" id="IPR018313">
    <property type="entry name" value="SBP_3_CS"/>
</dbReference>
<sequence length="326" mass="35202">MSFSNRALTLLGLCVSIILVGCEPHQNSDSSVSNATILTMPKPMRELLARNTIPIHGAIDQAAVAKIPVNYHLVNSGYFTVAVIAGNSPPITTLALDNKTPIGIEVDVARLIAETLGLQLKLVPTSWEDWPLGINSGKYDAALINISVSKPRKERFDFVTYRKDSLGLFVAKDSPIQHISEAKDVAGQRVIVGAGTNQEKILLGWIDENKKNGLAPTTPVYFEDKAMAILAIESGRADVYFVPNPSGTWRMENGANIKRVGYLNGGWPKTADIAVTLKKGAGLDQAIQIAVNSNIKNGKMHAVLARWGLANEILEHSEINPSGFGE</sequence>
<keyword evidence="3" id="KW-0732">Signal</keyword>
<reference evidence="7" key="1">
    <citation type="submission" date="2016-09" db="EMBL/GenBank/DDBJ databases">
        <authorList>
            <person name="Varghese N."/>
            <person name="Submissions S."/>
        </authorList>
    </citation>
    <scope>NUCLEOTIDE SEQUENCE [LARGE SCALE GENOMIC DNA]</scope>
    <source>
        <strain evidence="7">ANC 4422</strain>
    </source>
</reference>
<dbReference type="EMBL" id="FMYL01000003">
    <property type="protein sequence ID" value="SDB87885.1"/>
    <property type="molecule type" value="Genomic_DNA"/>
</dbReference>
<accession>A0A1G6H1V4</accession>
<comment type="similarity">
    <text evidence="2 4">Belongs to the bacterial solute-binding protein 3 family.</text>
</comment>
<dbReference type="SUPFAM" id="SSF53850">
    <property type="entry name" value="Periplasmic binding protein-like II"/>
    <property type="match status" value="1"/>
</dbReference>
<dbReference type="AlphaFoldDB" id="A0A1G6H1V4"/>
<dbReference type="PROSITE" id="PS01039">
    <property type="entry name" value="SBP_BACTERIAL_3"/>
    <property type="match status" value="1"/>
</dbReference>
<dbReference type="SMART" id="SM00062">
    <property type="entry name" value="PBPb"/>
    <property type="match status" value="1"/>
</dbReference>
<dbReference type="CDD" id="cd01004">
    <property type="entry name" value="PBP2_MidA_like"/>
    <property type="match status" value="1"/>
</dbReference>
<keyword evidence="7" id="KW-1185">Reference proteome</keyword>
<evidence type="ECO:0000256" key="4">
    <source>
        <dbReference type="RuleBase" id="RU003744"/>
    </source>
</evidence>
<dbReference type="Proteomes" id="UP000242501">
    <property type="component" value="Unassembled WGS sequence"/>
</dbReference>
<dbReference type="InterPro" id="IPR001638">
    <property type="entry name" value="Solute-binding_3/MltF_N"/>
</dbReference>
<evidence type="ECO:0000256" key="3">
    <source>
        <dbReference type="ARBA" id="ARBA00022729"/>
    </source>
</evidence>
<comment type="subcellular location">
    <subcellularLocation>
        <location evidence="1">Cell envelope</location>
    </subcellularLocation>
</comment>
<dbReference type="OrthoDB" id="9768183at2"/>
<dbReference type="STRING" id="1219383.SAMN05421733_103136"/>
<organism evidence="6 7">
    <name type="scientific">Acinetobacter boissieri</name>
    <dbReference type="NCBI Taxonomy" id="1219383"/>
    <lineage>
        <taxon>Bacteria</taxon>
        <taxon>Pseudomonadati</taxon>
        <taxon>Pseudomonadota</taxon>
        <taxon>Gammaproteobacteria</taxon>
        <taxon>Moraxellales</taxon>
        <taxon>Moraxellaceae</taxon>
        <taxon>Acinetobacter</taxon>
    </lineage>
</organism>
<dbReference type="PROSITE" id="PS51257">
    <property type="entry name" value="PROKAR_LIPOPROTEIN"/>
    <property type="match status" value="1"/>
</dbReference>